<dbReference type="Gene3D" id="2.60.40.10">
    <property type="entry name" value="Immunoglobulins"/>
    <property type="match status" value="1"/>
</dbReference>
<dbReference type="OrthoDB" id="2019572at2759"/>
<dbReference type="Pfam" id="PF07250">
    <property type="entry name" value="Glyoxal_oxid_N"/>
    <property type="match status" value="1"/>
</dbReference>
<gene>
    <name evidence="5" type="ORF">NLJ89_g3581</name>
</gene>
<evidence type="ECO:0000256" key="1">
    <source>
        <dbReference type="ARBA" id="ARBA00022729"/>
    </source>
</evidence>
<dbReference type="EMBL" id="JANKHO010000265">
    <property type="protein sequence ID" value="KAJ3512328.1"/>
    <property type="molecule type" value="Genomic_DNA"/>
</dbReference>
<evidence type="ECO:0000313" key="6">
    <source>
        <dbReference type="Proteomes" id="UP001148786"/>
    </source>
</evidence>
<feature type="domain" description="Glyoxal oxidase N-terminal" evidence="3">
    <location>
        <begin position="150"/>
        <end position="459"/>
    </location>
</feature>
<evidence type="ECO:0000256" key="2">
    <source>
        <dbReference type="SAM" id="MobiDB-lite"/>
    </source>
</evidence>
<feature type="domain" description="Galactose oxidase-like Early set" evidence="4">
    <location>
        <begin position="464"/>
        <end position="572"/>
    </location>
</feature>
<proteinExistence type="predicted"/>
<dbReference type="InterPro" id="IPR014756">
    <property type="entry name" value="Ig_E-set"/>
</dbReference>
<sequence>MRRPLYLPIAAAAIGTAAQKVSFVTPPGQPTHKGNPGAFELIGNTIVSAQQIFLGRPDKVYILDKVENNPTQINGHPALSDNSQRAMDVVTNSFCAGGGSLGNGTWINVGGNQAVAFGGTPASVQDGSAGPYRDADGRKSRLSPYAYYSMITPCDDDSCQWSLSPFESDQRWYPTLETLDDGSIIILGGCRNGGYVNDAGQAVPTYEFFPPTGPPVVSPILQNSLPANLYPLAFLLPSGKVLLQANWLTTLLDYKNKVETPLDDMPDAVRTYPASAGTVMLPLTPANNWTATIMFCGGANVPAEQWSAPDFVVTQHEASASCVKLTPDVSKSYVQDDPLPERRTMTNLILLPDGKVLCLNGARMGTAGYGNTSWSIGQSYGEDPHMTPVLYDPTSPAGHRWSNQGFAPSSVPRMYHSSALLLPDGSVFVSGSNPNADYTVGPDIKYPTEYRTERFYPSYYNQRRPQPKGLISQLSYGGQPFDVALDSQDLFGDVRNIQNTTIVVLRTGFSTHNMNMGQRMVLLEASYTGYQNNTATLHVSQLPPNPAILAPGPAMLFVVVKGVPSVGVPVMVGSGSIGPQPILPIGFTPPSTIIQNETTDSVNGGSGTTSKTKTSSAGAGYRNALYALGDWLPGWISLFALLAVMI</sequence>
<dbReference type="InterPro" id="IPR015202">
    <property type="entry name" value="GO-like_E_set"/>
</dbReference>
<dbReference type="AlphaFoldDB" id="A0A9W8K9R4"/>
<dbReference type="PANTHER" id="PTHR32208:SF21">
    <property type="entry name" value="LOW QUALITY PROTEIN: ALDEHYDE OXIDASE GLOX-LIKE"/>
    <property type="match status" value="1"/>
</dbReference>
<feature type="region of interest" description="Disordered" evidence="2">
    <location>
        <begin position="594"/>
        <end position="616"/>
    </location>
</feature>
<dbReference type="InterPro" id="IPR011043">
    <property type="entry name" value="Gal_Oxase/kelch_b-propeller"/>
</dbReference>
<dbReference type="Pfam" id="PF09118">
    <property type="entry name" value="GO-like_E_set"/>
    <property type="match status" value="1"/>
</dbReference>
<dbReference type="Proteomes" id="UP001148786">
    <property type="component" value="Unassembled WGS sequence"/>
</dbReference>
<dbReference type="PANTHER" id="PTHR32208">
    <property type="entry name" value="SECRETED PROTEIN-RELATED"/>
    <property type="match status" value="1"/>
</dbReference>
<accession>A0A9W8K9R4</accession>
<name>A0A9W8K9R4_9AGAR</name>
<dbReference type="InterPro" id="IPR037293">
    <property type="entry name" value="Gal_Oxidase_central_sf"/>
</dbReference>
<dbReference type="Gene3D" id="2.130.10.80">
    <property type="entry name" value="Galactose oxidase/kelch, beta-propeller"/>
    <property type="match status" value="1"/>
</dbReference>
<evidence type="ECO:0000259" key="4">
    <source>
        <dbReference type="Pfam" id="PF09118"/>
    </source>
</evidence>
<dbReference type="SUPFAM" id="SSF81296">
    <property type="entry name" value="E set domains"/>
    <property type="match status" value="1"/>
</dbReference>
<keyword evidence="6" id="KW-1185">Reference proteome</keyword>
<keyword evidence="1" id="KW-0732">Signal</keyword>
<evidence type="ECO:0008006" key="7">
    <source>
        <dbReference type="Google" id="ProtNLM"/>
    </source>
</evidence>
<protein>
    <recommendedName>
        <fullName evidence="7">Copper radical oxidase</fullName>
    </recommendedName>
</protein>
<dbReference type="InterPro" id="IPR009880">
    <property type="entry name" value="Glyoxal_oxidase_N"/>
</dbReference>
<feature type="compositionally biased region" description="Polar residues" evidence="2">
    <location>
        <begin position="594"/>
        <end position="603"/>
    </location>
</feature>
<dbReference type="SUPFAM" id="SSF50965">
    <property type="entry name" value="Galactose oxidase, central domain"/>
    <property type="match status" value="1"/>
</dbReference>
<evidence type="ECO:0000313" key="5">
    <source>
        <dbReference type="EMBL" id="KAJ3512328.1"/>
    </source>
</evidence>
<comment type="caution">
    <text evidence="5">The sequence shown here is derived from an EMBL/GenBank/DDBJ whole genome shotgun (WGS) entry which is preliminary data.</text>
</comment>
<dbReference type="CDD" id="cd02851">
    <property type="entry name" value="E_set_GO_C"/>
    <property type="match status" value="1"/>
</dbReference>
<evidence type="ECO:0000259" key="3">
    <source>
        <dbReference type="Pfam" id="PF07250"/>
    </source>
</evidence>
<reference evidence="5" key="1">
    <citation type="submission" date="2022-07" db="EMBL/GenBank/DDBJ databases">
        <title>Genome Sequence of Agrocybe chaxingu.</title>
        <authorList>
            <person name="Buettner E."/>
        </authorList>
    </citation>
    <scope>NUCLEOTIDE SEQUENCE</scope>
    <source>
        <strain evidence="5">MP-N11</strain>
    </source>
</reference>
<organism evidence="5 6">
    <name type="scientific">Agrocybe chaxingu</name>
    <dbReference type="NCBI Taxonomy" id="84603"/>
    <lineage>
        <taxon>Eukaryota</taxon>
        <taxon>Fungi</taxon>
        <taxon>Dikarya</taxon>
        <taxon>Basidiomycota</taxon>
        <taxon>Agaricomycotina</taxon>
        <taxon>Agaricomycetes</taxon>
        <taxon>Agaricomycetidae</taxon>
        <taxon>Agaricales</taxon>
        <taxon>Agaricineae</taxon>
        <taxon>Strophariaceae</taxon>
        <taxon>Agrocybe</taxon>
    </lineage>
</organism>
<dbReference type="InterPro" id="IPR013783">
    <property type="entry name" value="Ig-like_fold"/>
</dbReference>